<feature type="region of interest" description="Disordered" evidence="7">
    <location>
        <begin position="93"/>
        <end position="118"/>
    </location>
</feature>
<dbReference type="InterPro" id="IPR011011">
    <property type="entry name" value="Znf_FYVE_PHD"/>
</dbReference>
<proteinExistence type="predicted"/>
<evidence type="ECO:0000256" key="2">
    <source>
        <dbReference type="ARBA" id="ARBA00022723"/>
    </source>
</evidence>
<dbReference type="InterPro" id="IPR019787">
    <property type="entry name" value="Znf_PHD-finger"/>
</dbReference>
<dbReference type="InterPro" id="IPR056618">
    <property type="entry name" value="Chromo_PTM"/>
</dbReference>
<keyword evidence="5" id="KW-0539">Nucleus</keyword>
<feature type="region of interest" description="Disordered" evidence="7">
    <location>
        <begin position="470"/>
        <end position="503"/>
    </location>
</feature>
<evidence type="ECO:0000259" key="9">
    <source>
        <dbReference type="PROSITE" id="PS50827"/>
    </source>
</evidence>
<evidence type="ECO:0000256" key="4">
    <source>
        <dbReference type="ARBA" id="ARBA00022833"/>
    </source>
</evidence>
<dbReference type="InterPro" id="IPR028942">
    <property type="entry name" value="WHIM1_dom"/>
</dbReference>
<dbReference type="SMART" id="SM00249">
    <property type="entry name" value="PHD"/>
    <property type="match status" value="3"/>
</dbReference>
<dbReference type="InterPro" id="IPR013083">
    <property type="entry name" value="Znf_RING/FYVE/PHD"/>
</dbReference>
<dbReference type="InterPro" id="IPR019786">
    <property type="entry name" value="Zinc_finger_PHD-type_CS"/>
</dbReference>
<dbReference type="PANTHER" id="PTHR46508">
    <property type="entry name" value="PHD FINGER FAMILY PROTEIN"/>
    <property type="match status" value="1"/>
</dbReference>
<dbReference type="SMART" id="SM00571">
    <property type="entry name" value="DDT"/>
    <property type="match status" value="1"/>
</dbReference>
<accession>A0A1D1YSW3</accession>
<dbReference type="Gene3D" id="2.60.120.650">
    <property type="entry name" value="Cupin"/>
    <property type="match status" value="1"/>
</dbReference>
<dbReference type="PROSITE" id="PS01359">
    <property type="entry name" value="ZF_PHD_1"/>
    <property type="match status" value="1"/>
</dbReference>
<keyword evidence="4" id="KW-0862">Zinc</keyword>
<dbReference type="Pfam" id="PF00628">
    <property type="entry name" value="PHD"/>
    <property type="match status" value="1"/>
</dbReference>
<dbReference type="Pfam" id="PF24294">
    <property type="entry name" value="Chromo_PTM"/>
    <property type="match status" value="1"/>
</dbReference>
<dbReference type="InterPro" id="IPR001965">
    <property type="entry name" value="Znf_PHD"/>
</dbReference>
<dbReference type="GO" id="GO:0008270">
    <property type="term" value="F:zinc ion binding"/>
    <property type="evidence" value="ECO:0007669"/>
    <property type="project" value="UniProtKB-KW"/>
</dbReference>
<evidence type="ECO:0000313" key="10">
    <source>
        <dbReference type="EMBL" id="JAT57753.1"/>
    </source>
</evidence>
<keyword evidence="3 6" id="KW-0863">Zinc-finger</keyword>
<feature type="region of interest" description="Disordered" evidence="7">
    <location>
        <begin position="1549"/>
        <end position="1573"/>
    </location>
</feature>
<comment type="subcellular location">
    <subcellularLocation>
        <location evidence="1">Nucleus</location>
    </subcellularLocation>
</comment>
<evidence type="ECO:0000259" key="8">
    <source>
        <dbReference type="PROSITE" id="PS50016"/>
    </source>
</evidence>
<reference evidence="10" key="1">
    <citation type="submission" date="2015-07" db="EMBL/GenBank/DDBJ databases">
        <title>Transcriptome Assembly of Anthurium amnicola.</title>
        <authorList>
            <person name="Suzuki J."/>
        </authorList>
    </citation>
    <scope>NUCLEOTIDE SEQUENCE</scope>
</reference>
<dbReference type="EMBL" id="GDJX01010183">
    <property type="protein sequence ID" value="JAT57753.1"/>
    <property type="molecule type" value="Transcribed_RNA"/>
</dbReference>
<feature type="domain" description="PHD-type" evidence="8">
    <location>
        <begin position="506"/>
        <end position="553"/>
    </location>
</feature>
<keyword evidence="2" id="KW-0479">Metal-binding</keyword>
<dbReference type="Pfam" id="PF02791">
    <property type="entry name" value="DDT"/>
    <property type="match status" value="1"/>
</dbReference>
<evidence type="ECO:0000256" key="3">
    <source>
        <dbReference type="ARBA" id="ARBA00022771"/>
    </source>
</evidence>
<protein>
    <submittedName>
        <fullName evidence="10">Nucleosome-remodeling factor subunit BPTF</fullName>
    </submittedName>
</protein>
<evidence type="ECO:0000256" key="6">
    <source>
        <dbReference type="PROSITE-ProRule" id="PRU00146"/>
    </source>
</evidence>
<organism evidence="10">
    <name type="scientific">Anthurium amnicola</name>
    <dbReference type="NCBI Taxonomy" id="1678845"/>
    <lineage>
        <taxon>Eukaryota</taxon>
        <taxon>Viridiplantae</taxon>
        <taxon>Streptophyta</taxon>
        <taxon>Embryophyta</taxon>
        <taxon>Tracheophyta</taxon>
        <taxon>Spermatophyta</taxon>
        <taxon>Magnoliopsida</taxon>
        <taxon>Liliopsida</taxon>
        <taxon>Araceae</taxon>
        <taxon>Pothoideae</taxon>
        <taxon>Potheae</taxon>
        <taxon>Anthurium</taxon>
    </lineage>
</organism>
<dbReference type="GO" id="GO:0000785">
    <property type="term" value="C:chromatin"/>
    <property type="evidence" value="ECO:0007669"/>
    <property type="project" value="UniProtKB-ARBA"/>
</dbReference>
<dbReference type="Pfam" id="PF15612">
    <property type="entry name" value="WHIM1"/>
    <property type="match status" value="1"/>
</dbReference>
<feature type="non-terminal residue" evidence="10">
    <location>
        <position position="1"/>
    </location>
</feature>
<evidence type="ECO:0000256" key="5">
    <source>
        <dbReference type="ARBA" id="ARBA00023242"/>
    </source>
</evidence>
<name>A0A1D1YSW3_9ARAE</name>
<feature type="domain" description="DDT" evidence="9">
    <location>
        <begin position="287"/>
        <end position="347"/>
    </location>
</feature>
<dbReference type="PANTHER" id="PTHR46508:SF1">
    <property type="entry name" value="PHD FINGER FAMILY PROTEIN"/>
    <property type="match status" value="1"/>
</dbReference>
<gene>
    <name evidence="10" type="primary">BPTF_3</name>
    <name evidence="10" type="ORF">g.87348</name>
</gene>
<dbReference type="PROSITE" id="PS50827">
    <property type="entry name" value="DDT"/>
    <property type="match status" value="1"/>
</dbReference>
<dbReference type="GO" id="GO:0005634">
    <property type="term" value="C:nucleus"/>
    <property type="evidence" value="ECO:0007669"/>
    <property type="project" value="UniProtKB-SubCell"/>
</dbReference>
<dbReference type="PROSITE" id="PS50016">
    <property type="entry name" value="ZF_PHD_2"/>
    <property type="match status" value="1"/>
</dbReference>
<feature type="compositionally biased region" description="Basic and acidic residues" evidence="7">
    <location>
        <begin position="1550"/>
        <end position="1570"/>
    </location>
</feature>
<evidence type="ECO:0000256" key="1">
    <source>
        <dbReference type="ARBA" id="ARBA00004123"/>
    </source>
</evidence>
<dbReference type="Gene3D" id="3.30.40.10">
    <property type="entry name" value="Zinc/RING finger domain, C3HC4 (zinc finger)"/>
    <property type="match status" value="1"/>
</dbReference>
<sequence length="1807" mass="199532">GGGGDLCPFVLRRRALEGGCHGADGVESRIVADCAHSTGGHRVRVPSFIYPVFAGDPYTLEPRPLCGLMEPSRPQIECCEETERAPLSGPLDVASESKQIAEEVTPGRRGRGSGGGRGPPLVGSYVMKNFADGAGPLLGKVVSYAGRFFAAVYEDGRREELDPCEIRRLLVVDAENGASGVDSMGFRKRKLEEVVSAGRTSTRSTRRKVEASTAPMTAAIAAMETTAEELERRSGSNAAVMSGLDLEEDADSSTDSCESACVPASSQPIPLQTLHLPPSSGDIGIPDESVACLLSVYSFLRSFSLQLFLSPFGLSDFVGSLNCTVQNSLTDAIHVTLLRALRRHLETLSSDGSQVASRCLRYFDWTTLDSLTWPVFLLEYLYLMGYIKGQYWKCFYYGISYGEYYGLPATIKLRILQILCDAVVESAEIRTELETRENMDEEREYTPAICIPAQVKRRGRPRHSLISACKGPEMLDNGISPEESTSSSNKLPADANEPDVAQDGNSDECQLCGMDGTLICCDGCPSAYHSRCIGLIKAFLPDGPWFCPECMANKSGPTFSKIETGIRGTDIFGTDPFGRVFLGTCNYLLVLEASSSVEPVTRYYNQNDVLKVLKLLCSTEQFSYLYADICKGIMRYWEIPVNVSYSEPERTDSAAGLLVCKENSHGMKALRASLGKTGVNANTEVENNASNITLSSRENRALSNIEDDYMGIVVNDSLDSVNQADPLNTRKFSGESNEISANKITKNANDTLAVVKDNRPFPSCAGNASQKVLRSVHEKLSEPFGNESSMSFRLFSQPTELTYSNQQRSAEKSSMLDFEYCASRNGNGAFGDDANSQVLKLKDDRVSMSCESVLNNHVHVVKAREQANGGIILGAFFKPIAYVNQYVLGDIAASAAANLAALALEESRSVAYASCNHRKVVSANIALQLKAFSRATMHFTWTSSEKKLMEAPRERCGWCIACKGASTNKKGCLLNLAAANAIKAAVRGNGGHRPIKNNESHFSAIATHILHMEETLHGLLVGPLADAKHNKQWRRLVKEASTCRALKFLLLELERNIRGIAFSVDWFRLLDDWFNEFPVAQVSTSAMVSTHKRGPGRRRKQAAVSEAIPAFDHEDLDRVNWWRGGRVSRALFQRGMLPHLPARKAARQGGLKCVSGINYSESFEIPRRTQQFAWRTAVEMTRSASQLAFQVRCLDAHVRWKDLVRPEQILIEGKATDNDASAFRNAVICEKQTMGNKTRYALAFGDQKRLPLRVMKSILEVESGQDGRGKFWFSESNVPLYLLKEHEEKAKDVALPPSKKFVPWCLPAFQRRQLKSCRRDIFSYLLHKEEKPSKCSCASCHRDVLFRDAVMCNACQGYCHKTCFVPSSAYMEVDLECAPMCNQCNVAFSSALTENEEENMNGQLSFQQENQIDRKVEERYFNPSQLPLVVNLDGHSEMRLRPSEAISEQKAKRGTCPNYGLIWRKKKSTESGEQFRLEHIIPRGSADNNPLRPRCVLCSQDYNPDAMYIRCQNCLNWVHADAVLLEEDQILNLIGYKCSKCRRIRSPKCPYEDPNHKKPERKPSEEHRVGENQGSVAQSLYQIKFKQLPNSVAVEGRHLPSVKRVGSVLELPLEDGSLRSVATAPQSPDLGGHHVYYGDGVHCLHGGAGIADDLREQLYYPEEVNFEGMESEPPQTYFSFTELLASGDDQLDQLLDMPIDNIMSDSWGGAATAVLGIEVSGGVNEDMVARPTVMPTEEHAEEIGSGNLPAVDGVTCQKCGISQPPADLTCEICGLNIHRGCAPWDFLAGVASSGGVPWRCVSCRDWE</sequence>
<dbReference type="SUPFAM" id="SSF57903">
    <property type="entry name" value="FYVE/PHD zinc finger"/>
    <property type="match status" value="2"/>
</dbReference>
<evidence type="ECO:0000256" key="7">
    <source>
        <dbReference type="SAM" id="MobiDB-lite"/>
    </source>
</evidence>
<dbReference type="InterPro" id="IPR018501">
    <property type="entry name" value="DDT_dom"/>
</dbReference>